<gene>
    <name evidence="1" type="ORF">Sdiek1_1142</name>
</gene>
<dbReference type="AlphaFoldDB" id="A0A1Y0HJQ9"/>
<name>A0A1Y0HJQ9_9BACT</name>
<evidence type="ECO:0000313" key="2">
    <source>
        <dbReference type="Proteomes" id="UP000196005"/>
    </source>
</evidence>
<keyword evidence="2" id="KW-1185">Reference proteome</keyword>
<evidence type="ECO:0000313" key="1">
    <source>
        <dbReference type="EMBL" id="ARU48308.1"/>
    </source>
</evidence>
<protein>
    <submittedName>
        <fullName evidence="1">Uncharacterized protein</fullName>
    </submittedName>
</protein>
<dbReference type="OrthoDB" id="5361343at2"/>
<reference evidence="2" key="1">
    <citation type="submission" date="2017-05" db="EMBL/GenBank/DDBJ databases">
        <title>Dechlorination kinetics govern the competition between two new strains of the genus Sulfurospirillum.</title>
        <authorList>
            <person name="Buttet G.F."/>
            <person name="Murray A.M."/>
            <person name="Goris T."/>
            <person name="Burion M."/>
            <person name="Lin B."/>
            <person name="Rolle M."/>
            <person name="Maillard J."/>
        </authorList>
    </citation>
    <scope>NUCLEOTIDE SEQUENCE [LARGE SCALE GENOMIC DNA]</scope>
    <source>
        <strain evidence="2">SL2-1</strain>
    </source>
</reference>
<accession>A0A1Y0HJQ9</accession>
<sequence length="117" mass="12651">MIKQKIGGRNVNTVSASGSVADMTALGSILEGELTFYELKFEGGTSANPSVLNAKKFSVGKKYLSGQRKSASVSIPHVKPTKSFAEIQTAVIGQFDESFDSLTKCEYSNLFYDKKEA</sequence>
<organism evidence="1 2">
    <name type="scientific">Sulfurospirillum diekertiae</name>
    <dbReference type="NCBI Taxonomy" id="1854492"/>
    <lineage>
        <taxon>Bacteria</taxon>
        <taxon>Pseudomonadati</taxon>
        <taxon>Campylobacterota</taxon>
        <taxon>Epsilonproteobacteria</taxon>
        <taxon>Campylobacterales</taxon>
        <taxon>Sulfurospirillaceae</taxon>
        <taxon>Sulfurospirillum</taxon>
    </lineage>
</organism>
<dbReference type="RefSeq" id="WP_087438287.1">
    <property type="nucleotide sequence ID" value="NZ_CP021416.1"/>
</dbReference>
<dbReference type="EMBL" id="CP021416">
    <property type="protein sequence ID" value="ARU48308.1"/>
    <property type="molecule type" value="Genomic_DNA"/>
</dbReference>
<dbReference type="Proteomes" id="UP000196005">
    <property type="component" value="Chromosome"/>
</dbReference>
<proteinExistence type="predicted"/>
<dbReference type="KEGG" id="suls:Sdiek1_1142"/>